<keyword evidence="3" id="KW-1185">Reference proteome</keyword>
<reference evidence="2 3" key="1">
    <citation type="submission" date="2016-10" db="EMBL/GenBank/DDBJ databases">
        <authorList>
            <person name="de Groot N.N."/>
        </authorList>
    </citation>
    <scope>NUCLEOTIDE SEQUENCE [LARGE SCALE GENOMIC DNA]</scope>
    <source>
        <strain evidence="2 3">DSM 46701</strain>
    </source>
</reference>
<evidence type="ECO:0000256" key="1">
    <source>
        <dbReference type="SAM" id="Phobius"/>
    </source>
</evidence>
<name>A0A1H8IUK0_9BACL</name>
<protein>
    <submittedName>
        <fullName evidence="2">Uncharacterized protein</fullName>
    </submittedName>
</protein>
<organism evidence="2 3">
    <name type="scientific">Lihuaxuella thermophila</name>
    <dbReference type="NCBI Taxonomy" id="1173111"/>
    <lineage>
        <taxon>Bacteria</taxon>
        <taxon>Bacillati</taxon>
        <taxon>Bacillota</taxon>
        <taxon>Bacilli</taxon>
        <taxon>Bacillales</taxon>
        <taxon>Thermoactinomycetaceae</taxon>
        <taxon>Lihuaxuella</taxon>
    </lineage>
</organism>
<feature type="transmembrane region" description="Helical" evidence="1">
    <location>
        <begin position="6"/>
        <end position="26"/>
    </location>
</feature>
<keyword evidence="1" id="KW-1133">Transmembrane helix</keyword>
<dbReference type="STRING" id="1173111.SAMN05444955_11977"/>
<dbReference type="Proteomes" id="UP000199695">
    <property type="component" value="Unassembled WGS sequence"/>
</dbReference>
<keyword evidence="1" id="KW-0812">Transmembrane</keyword>
<gene>
    <name evidence="2" type="ORF">SAMN05444955_11977</name>
</gene>
<dbReference type="EMBL" id="FOCQ01000019">
    <property type="protein sequence ID" value="SEN72323.1"/>
    <property type="molecule type" value="Genomic_DNA"/>
</dbReference>
<evidence type="ECO:0000313" key="3">
    <source>
        <dbReference type="Proteomes" id="UP000199695"/>
    </source>
</evidence>
<proteinExistence type="predicted"/>
<evidence type="ECO:0000313" key="2">
    <source>
        <dbReference type="EMBL" id="SEN72323.1"/>
    </source>
</evidence>
<keyword evidence="1" id="KW-0472">Membrane</keyword>
<dbReference type="AlphaFoldDB" id="A0A1H8IUK0"/>
<accession>A0A1H8IUK0</accession>
<sequence>MNNATIGIFNATLFSIPLWGFIYFAIRLFA</sequence>